<reference evidence="1 2" key="1">
    <citation type="journal article" date="2023" name="Sci. Data">
        <title>Genome assembly of the Korean intertidal mud-creeper Batillaria attramentaria.</title>
        <authorList>
            <person name="Patra A.K."/>
            <person name="Ho P.T."/>
            <person name="Jun S."/>
            <person name="Lee S.J."/>
            <person name="Kim Y."/>
            <person name="Won Y.J."/>
        </authorList>
    </citation>
    <scope>NUCLEOTIDE SEQUENCE [LARGE SCALE GENOMIC DNA]</scope>
    <source>
        <strain evidence="1">Wonlab-2016</strain>
    </source>
</reference>
<protein>
    <submittedName>
        <fullName evidence="1">Uncharacterized protein</fullName>
    </submittedName>
</protein>
<dbReference type="AlphaFoldDB" id="A0ABD0K4S3"/>
<sequence length="207" mass="23865">MGEARGVPSRFDRIPALFPCSVVTEAFWIVRVCVCPFSTWWMCLSNCSMFMWCVCVSVHLSSRMTDLQIKFPLPSALLTDITFPVYIRLRTLVHPETVSNRPTRKCHVRRSLSVEPYSNPHNVTSQGSWEELSFRTGVWCRYKRYHAWDRFIAEAVTTHERQSFGSFRCSSKSHGLWMGVVSCVAGYRHLLNCPRHVTPPQHLLGII</sequence>
<keyword evidence="2" id="KW-1185">Reference proteome</keyword>
<accession>A0ABD0K4S3</accession>
<dbReference type="Proteomes" id="UP001519460">
    <property type="component" value="Unassembled WGS sequence"/>
</dbReference>
<gene>
    <name evidence="1" type="ORF">BaRGS_00026497</name>
</gene>
<evidence type="ECO:0000313" key="2">
    <source>
        <dbReference type="Proteomes" id="UP001519460"/>
    </source>
</evidence>
<comment type="caution">
    <text evidence="1">The sequence shown here is derived from an EMBL/GenBank/DDBJ whole genome shotgun (WGS) entry which is preliminary data.</text>
</comment>
<organism evidence="1 2">
    <name type="scientific">Batillaria attramentaria</name>
    <dbReference type="NCBI Taxonomy" id="370345"/>
    <lineage>
        <taxon>Eukaryota</taxon>
        <taxon>Metazoa</taxon>
        <taxon>Spiralia</taxon>
        <taxon>Lophotrochozoa</taxon>
        <taxon>Mollusca</taxon>
        <taxon>Gastropoda</taxon>
        <taxon>Caenogastropoda</taxon>
        <taxon>Sorbeoconcha</taxon>
        <taxon>Cerithioidea</taxon>
        <taxon>Batillariidae</taxon>
        <taxon>Batillaria</taxon>
    </lineage>
</organism>
<dbReference type="EMBL" id="JACVVK020000248">
    <property type="protein sequence ID" value="KAK7482254.1"/>
    <property type="molecule type" value="Genomic_DNA"/>
</dbReference>
<proteinExistence type="predicted"/>
<evidence type="ECO:0000313" key="1">
    <source>
        <dbReference type="EMBL" id="KAK7482254.1"/>
    </source>
</evidence>
<name>A0ABD0K4S3_9CAEN</name>